<evidence type="ECO:0000313" key="2">
    <source>
        <dbReference type="Proteomes" id="UP000654482"/>
    </source>
</evidence>
<dbReference type="RefSeq" id="WP_194030470.1">
    <property type="nucleotide sequence ID" value="NZ_JADEWZ010000024.1"/>
</dbReference>
<comment type="caution">
    <text evidence="1">The sequence shown here is derived from an EMBL/GenBank/DDBJ whole genome shotgun (WGS) entry which is preliminary data.</text>
</comment>
<proteinExistence type="predicted"/>
<dbReference type="EMBL" id="JADEWZ010000024">
    <property type="protein sequence ID" value="MBE9117382.1"/>
    <property type="molecule type" value="Genomic_DNA"/>
</dbReference>
<dbReference type="SUPFAM" id="SSF53067">
    <property type="entry name" value="Actin-like ATPase domain"/>
    <property type="match status" value="1"/>
</dbReference>
<dbReference type="Gene3D" id="3.90.640.10">
    <property type="entry name" value="Actin, Chain A, domain 4"/>
    <property type="match status" value="1"/>
</dbReference>
<reference evidence="1" key="1">
    <citation type="submission" date="2020-10" db="EMBL/GenBank/DDBJ databases">
        <authorList>
            <person name="Castelo-Branco R."/>
            <person name="Eusebio N."/>
            <person name="Adriana R."/>
            <person name="Vieira A."/>
            <person name="Brugerolle De Fraissinette N."/>
            <person name="Rezende De Castro R."/>
            <person name="Schneider M.P."/>
            <person name="Vasconcelos V."/>
            <person name="Leao P.N."/>
        </authorList>
    </citation>
    <scope>NUCLEOTIDE SEQUENCE</scope>
    <source>
        <strain evidence="1">LEGE 07157</strain>
    </source>
</reference>
<protein>
    <submittedName>
        <fullName evidence="1">Uncharacterized protein</fullName>
    </submittedName>
</protein>
<dbReference type="Gene3D" id="3.30.420.40">
    <property type="match status" value="2"/>
</dbReference>
<name>A0A8J7DXR2_9CYAN</name>
<dbReference type="AlphaFoldDB" id="A0A8J7DXR2"/>
<dbReference type="Proteomes" id="UP000654482">
    <property type="component" value="Unassembled WGS sequence"/>
</dbReference>
<organism evidence="1 2">
    <name type="scientific">Lusitaniella coriacea LEGE 07157</name>
    <dbReference type="NCBI Taxonomy" id="945747"/>
    <lineage>
        <taxon>Bacteria</taxon>
        <taxon>Bacillati</taxon>
        <taxon>Cyanobacteriota</taxon>
        <taxon>Cyanophyceae</taxon>
        <taxon>Spirulinales</taxon>
        <taxon>Lusitaniellaceae</taxon>
        <taxon>Lusitaniella</taxon>
    </lineage>
</organism>
<accession>A0A8J7DXR2</accession>
<dbReference type="InterPro" id="IPR043129">
    <property type="entry name" value="ATPase_NBD"/>
</dbReference>
<keyword evidence="2" id="KW-1185">Reference proteome</keyword>
<gene>
    <name evidence="1" type="ORF">IQ249_15895</name>
</gene>
<evidence type="ECO:0000313" key="1">
    <source>
        <dbReference type="EMBL" id="MBE9117382.1"/>
    </source>
</evidence>
<sequence>MYDNLATIADNFWHLGIDLGTTELRATLVAFPKTARDNPPQEYPLHWLASDSAEGQHAAIPAVARLNLKAKQGESSPLSNISVGTAALSAAQQQKDGILLDRFKPYLDAAIPYYAQGKPRWEPQLQVYGSSPVPLYWLQLALQNLLAALNPQSPSSSHLRAEGVSEEALNAILSRLEGVAIGCPVGWSDAYRFNLREAILGAGLVRESSRIFFLEEAIAAMLGRGIWREMEGRSVCQLPARGMTLVVHGGATQTELALVDLRENPEELTHEDFGMWHFPYGGNALIQDIFYQLIYPQWLPHQSFLEDLEIEIPEPGEPDRPARDRAYFQIQAFPGGKRLLETAERVWRILQKQESFRTKLGEQEWGVERKDLEQQAIYPYIRQLNAQLNALLSQRGMTADAIVNVLCSGKTAIAIRPAIKAWLAQKLVNAKVIETQDNPTSSLVALGLGRLPAFPQLLDALHHQYSDYFLLRELLHVLPNHSFRIEEILQRLEKRGINTRTCRDRLLAFLKGYLPSGLVPTTDNAGWLTVDSQYNRDYQGITVAPLFSQDPPGCYRANHKQCQRLRQYFTAIAAGTQQKLEEPLSLPLL</sequence>